<feature type="signal peptide" evidence="2">
    <location>
        <begin position="1"/>
        <end position="20"/>
    </location>
</feature>
<accession>A0A4Y2KPY5</accession>
<evidence type="ECO:0000256" key="1">
    <source>
        <dbReference type="SAM" id="Phobius"/>
    </source>
</evidence>
<dbReference type="AlphaFoldDB" id="A0A4Y2KPY5"/>
<keyword evidence="1" id="KW-1133">Transmembrane helix</keyword>
<evidence type="ECO:0000256" key="2">
    <source>
        <dbReference type="SAM" id="SignalP"/>
    </source>
</evidence>
<sequence>MQCHNYFVLLLLFLSLKATASEDGKKRDKTEARQMEYISLINTLLQQTNVLSSVDGALLAVTTVLASVVTRMKPLLIASALSYLLYVATAIVLPGPLKQMGLPTMQVPDSNMRARSVDGDSSHGRVFDSVMADTLVRSIQITPVKTIMTNVSVNVITDAMARVRILSRMMVQQLSLLQRNMSWFARSLSNECVGRFLCRVGQFTETNFPMASSLLRSLADSFPGLDDYAVAVIRGTSSSNCSLIYPDCIL</sequence>
<dbReference type="EMBL" id="BGPR01004789">
    <property type="protein sequence ID" value="GBN03376.1"/>
    <property type="molecule type" value="Genomic_DNA"/>
</dbReference>
<comment type="caution">
    <text evidence="3">The sequence shown here is derived from an EMBL/GenBank/DDBJ whole genome shotgun (WGS) entry which is preliminary data.</text>
</comment>
<dbReference type="OrthoDB" id="6425044at2759"/>
<keyword evidence="1" id="KW-0812">Transmembrane</keyword>
<reference evidence="3 4" key="1">
    <citation type="journal article" date="2019" name="Sci. Rep.">
        <title>Orb-weaving spider Araneus ventricosus genome elucidates the spidroin gene catalogue.</title>
        <authorList>
            <person name="Kono N."/>
            <person name="Nakamura H."/>
            <person name="Ohtoshi R."/>
            <person name="Moran D.A.P."/>
            <person name="Shinohara A."/>
            <person name="Yoshida Y."/>
            <person name="Fujiwara M."/>
            <person name="Mori M."/>
            <person name="Tomita M."/>
            <person name="Arakawa K."/>
        </authorList>
    </citation>
    <scope>NUCLEOTIDE SEQUENCE [LARGE SCALE GENOMIC DNA]</scope>
</reference>
<keyword evidence="1" id="KW-0472">Membrane</keyword>
<keyword evidence="2" id="KW-0732">Signal</keyword>
<organism evidence="3 4">
    <name type="scientific">Araneus ventricosus</name>
    <name type="common">Orbweaver spider</name>
    <name type="synonym">Epeira ventricosa</name>
    <dbReference type="NCBI Taxonomy" id="182803"/>
    <lineage>
        <taxon>Eukaryota</taxon>
        <taxon>Metazoa</taxon>
        <taxon>Ecdysozoa</taxon>
        <taxon>Arthropoda</taxon>
        <taxon>Chelicerata</taxon>
        <taxon>Arachnida</taxon>
        <taxon>Araneae</taxon>
        <taxon>Araneomorphae</taxon>
        <taxon>Entelegynae</taxon>
        <taxon>Araneoidea</taxon>
        <taxon>Araneidae</taxon>
        <taxon>Araneus</taxon>
    </lineage>
</organism>
<feature type="chain" id="PRO_5021284470" evidence="2">
    <location>
        <begin position="21"/>
        <end position="250"/>
    </location>
</feature>
<protein>
    <submittedName>
        <fullName evidence="3">Uncharacterized protein</fullName>
    </submittedName>
</protein>
<feature type="transmembrane region" description="Helical" evidence="1">
    <location>
        <begin position="75"/>
        <end position="97"/>
    </location>
</feature>
<dbReference type="Proteomes" id="UP000499080">
    <property type="component" value="Unassembled WGS sequence"/>
</dbReference>
<proteinExistence type="predicted"/>
<evidence type="ECO:0000313" key="3">
    <source>
        <dbReference type="EMBL" id="GBN03376.1"/>
    </source>
</evidence>
<name>A0A4Y2KPY5_ARAVE</name>
<evidence type="ECO:0000313" key="4">
    <source>
        <dbReference type="Proteomes" id="UP000499080"/>
    </source>
</evidence>
<keyword evidence="4" id="KW-1185">Reference proteome</keyword>
<gene>
    <name evidence="3" type="ORF">AVEN_237238_1</name>
</gene>